<gene>
    <name evidence="2" type="ORF">CSW08_16630</name>
</gene>
<keyword evidence="1" id="KW-0472">Membrane</keyword>
<protein>
    <recommendedName>
        <fullName evidence="4">Cardiolipin synthase N-terminal domain-containing protein</fullName>
    </recommendedName>
</protein>
<keyword evidence="1" id="KW-1133">Transmembrane helix</keyword>
<dbReference type="EMBL" id="PJEO01000056">
    <property type="protein sequence ID" value="PKQ43633.1"/>
    <property type="molecule type" value="Genomic_DNA"/>
</dbReference>
<dbReference type="RefSeq" id="WP_106661050.1">
    <property type="nucleotide sequence ID" value="NZ_PJEO01000056.1"/>
</dbReference>
<dbReference type="PIRSF" id="PIRSF030959">
    <property type="entry name" value="UCP030959"/>
    <property type="match status" value="1"/>
</dbReference>
<dbReference type="Pfam" id="PF13181">
    <property type="entry name" value="TPR_8"/>
    <property type="match status" value="1"/>
</dbReference>
<evidence type="ECO:0000313" key="3">
    <source>
        <dbReference type="Proteomes" id="UP000233435"/>
    </source>
</evidence>
<keyword evidence="3" id="KW-1185">Reference proteome</keyword>
<organism evidence="2 3">
    <name type="scientific">Confluentibacter flavum</name>
    <dbReference type="NCBI Taxonomy" id="1909700"/>
    <lineage>
        <taxon>Bacteria</taxon>
        <taxon>Pseudomonadati</taxon>
        <taxon>Bacteroidota</taxon>
        <taxon>Flavobacteriia</taxon>
        <taxon>Flavobacteriales</taxon>
        <taxon>Flavobacteriaceae</taxon>
        <taxon>Confluentibacter</taxon>
    </lineage>
</organism>
<sequence length="240" mass="28728">MYYYLIIALQAYCIYHLFKNRNPYYWVFVILFLPLIGCVIYLITQVYNKRDANKIQENIVSIINPAKKIKDLEKKLQFSETYQNRVNLADAYLENKDYKNAIPHYLDALNDNLQNDLYASKQLIECYFYVEDFNEVILYAEKIKDSSEFLKSKSQFFYGLALEKLGQLDEAETNLKQIDIRYSFYDERFILAKFLLNRNKTEEAKTILDDIYMESQNMTKQNQRIYRTTIVEVEKLKNSL</sequence>
<accession>A0A2N3HFF3</accession>
<feature type="transmembrane region" description="Helical" evidence="1">
    <location>
        <begin position="24"/>
        <end position="44"/>
    </location>
</feature>
<evidence type="ECO:0000313" key="2">
    <source>
        <dbReference type="EMBL" id="PKQ43633.1"/>
    </source>
</evidence>
<dbReference type="SUPFAM" id="SSF48452">
    <property type="entry name" value="TPR-like"/>
    <property type="match status" value="1"/>
</dbReference>
<dbReference type="InterPro" id="IPR019734">
    <property type="entry name" value="TPR_rpt"/>
</dbReference>
<evidence type="ECO:0008006" key="4">
    <source>
        <dbReference type="Google" id="ProtNLM"/>
    </source>
</evidence>
<comment type="caution">
    <text evidence="2">The sequence shown here is derived from an EMBL/GenBank/DDBJ whole genome shotgun (WGS) entry which is preliminary data.</text>
</comment>
<proteinExistence type="predicted"/>
<reference evidence="2 3" key="1">
    <citation type="submission" date="2017-12" db="EMBL/GenBank/DDBJ databases">
        <title>Confluentibacter flavum sp. nov., isolated from the saline lake.</title>
        <authorList>
            <person name="Yu L."/>
        </authorList>
    </citation>
    <scope>NUCLEOTIDE SEQUENCE [LARGE SCALE GENOMIC DNA]</scope>
    <source>
        <strain evidence="2 3">3B</strain>
    </source>
</reference>
<dbReference type="AlphaFoldDB" id="A0A2N3HFF3"/>
<dbReference type="Proteomes" id="UP000233435">
    <property type="component" value="Unassembled WGS sequence"/>
</dbReference>
<dbReference type="OrthoDB" id="794036at2"/>
<evidence type="ECO:0000256" key="1">
    <source>
        <dbReference type="SAM" id="Phobius"/>
    </source>
</evidence>
<dbReference type="InterPro" id="IPR014562">
    <property type="entry name" value="UCP030959_TPR_rpt-cont"/>
</dbReference>
<dbReference type="Gene3D" id="1.25.40.10">
    <property type="entry name" value="Tetratricopeptide repeat domain"/>
    <property type="match status" value="1"/>
</dbReference>
<keyword evidence="1" id="KW-0812">Transmembrane</keyword>
<name>A0A2N3HFF3_9FLAO</name>
<dbReference type="InterPro" id="IPR011990">
    <property type="entry name" value="TPR-like_helical_dom_sf"/>
</dbReference>